<evidence type="ECO:0000256" key="2">
    <source>
        <dbReference type="ARBA" id="ARBA00007330"/>
    </source>
</evidence>
<reference evidence="8" key="3">
    <citation type="submission" date="2020-02" db="EMBL/GenBank/DDBJ databases">
        <authorList>
            <person name="Sarangi A.N."/>
            <person name="Ghosh S."/>
            <person name="Mukherjee M."/>
            <person name="Tripathy S."/>
        </authorList>
    </citation>
    <scope>NUCLEOTIDE SEQUENCE</scope>
    <source>
        <strain evidence="8">BDU141951</strain>
    </source>
</reference>
<dbReference type="EC" id="1.1.5.3" evidence="8"/>
<dbReference type="NCBIfam" id="NF008899">
    <property type="entry name" value="PRK12266.1"/>
    <property type="match status" value="1"/>
</dbReference>
<dbReference type="InterPro" id="IPR038299">
    <property type="entry name" value="DAO_C_sf"/>
</dbReference>
<evidence type="ECO:0000259" key="7">
    <source>
        <dbReference type="Pfam" id="PF16901"/>
    </source>
</evidence>
<accession>A0A0C1YB63</accession>
<protein>
    <submittedName>
        <fullName evidence="8">Glycerol-3-phosphate dehydrogenase</fullName>
        <ecNumber evidence="8">1.1.5.3</ecNumber>
    </submittedName>
</protein>
<dbReference type="GO" id="GO:0046168">
    <property type="term" value="P:glycerol-3-phosphate catabolic process"/>
    <property type="evidence" value="ECO:0007669"/>
    <property type="project" value="TreeGrafter"/>
</dbReference>
<feature type="domain" description="FAD dependent oxidoreductase" evidence="6">
    <location>
        <begin position="13"/>
        <end position="393"/>
    </location>
</feature>
<gene>
    <name evidence="8" type="primary">glpD</name>
    <name evidence="8" type="ORF">QQ91_001990</name>
</gene>
<evidence type="ECO:0000256" key="3">
    <source>
        <dbReference type="ARBA" id="ARBA00022630"/>
    </source>
</evidence>
<evidence type="ECO:0000313" key="8">
    <source>
        <dbReference type="EMBL" id="NEV65882.1"/>
    </source>
</evidence>
<dbReference type="SUPFAM" id="SSF51905">
    <property type="entry name" value="FAD/NAD(P)-binding domain"/>
    <property type="match status" value="1"/>
</dbReference>
<dbReference type="InterPro" id="IPR000447">
    <property type="entry name" value="G3P_DH_FAD-dep"/>
</dbReference>
<keyword evidence="4" id="KW-0274">FAD</keyword>
<sequence length="564" mass="63438">MRDLQAIQRRDYDVVVIGGGVNGAATARDSALRGLSVLLVEKNDFAGGTTSWSTRLVHGGLRYLEYFEFNLVRESLREREILLRTAPHLVQPIQMTIPIYGSGTRSYWEIQAGMVLYDVLSYDKTLPNHRMLSKAKMQQLFRAVDRDNLRGAAQYYDGQAEHAERLCLEMLLDAQSAGADVLNYTTVTGLQREGDRLTGLTAYDQIHDEEFTVNLPDHAVVVNTSGPWVDRVLGLGRRDGEAAPIGDERKIGGTKGSHIIVDHFPGAPDTALYVEAKSDGRPFFIVPWCGQYLIGTTDLKYTGDLDRVKADDDEVDYLIKETNQVVSTARLTRDDVKFTYSGIRPLPYVGDKKAGSITRAHILNDHTKDGVSNLISLIGGKLTTHRQVGEEMTDWAFKKMGKPVPPSPTRKRPLPGCILPDDDRIETAYQRYRDRLQTDTLEYIFDVYGARAMELLGLIDDQPDLAEKLIPTHPNIRAEVVFAMRSEMAHTVLDFTRRRTILAMNANYGYDVLEPILDTLRQHCGWDDAKCQQETADYKQFMEENCIPDYVLETSVEGRSLQAV</sequence>
<dbReference type="EMBL" id="JTHE02000002">
    <property type="protein sequence ID" value="NEV65882.1"/>
    <property type="molecule type" value="Genomic_DNA"/>
</dbReference>
<dbReference type="Pfam" id="PF16901">
    <property type="entry name" value="DAO_C"/>
    <property type="match status" value="1"/>
</dbReference>
<keyword evidence="5 8" id="KW-0560">Oxidoreductase</keyword>
<dbReference type="Pfam" id="PF01266">
    <property type="entry name" value="DAO"/>
    <property type="match status" value="1"/>
</dbReference>
<comment type="similarity">
    <text evidence="2">Belongs to the FAD-dependent glycerol-3-phosphate dehydrogenase family.</text>
</comment>
<dbReference type="PANTHER" id="PTHR11985:SF15">
    <property type="entry name" value="GLYCEROL-3-PHOSPHATE DEHYDROGENASE, MITOCHONDRIAL"/>
    <property type="match status" value="1"/>
</dbReference>
<dbReference type="PRINTS" id="PR01001">
    <property type="entry name" value="FADG3PDH"/>
</dbReference>
<organism evidence="8">
    <name type="scientific">Lyngbya confervoides BDU141951</name>
    <dbReference type="NCBI Taxonomy" id="1574623"/>
    <lineage>
        <taxon>Bacteria</taxon>
        <taxon>Bacillati</taxon>
        <taxon>Cyanobacteriota</taxon>
        <taxon>Cyanophyceae</taxon>
        <taxon>Oscillatoriophycideae</taxon>
        <taxon>Oscillatoriales</taxon>
        <taxon>Microcoleaceae</taxon>
        <taxon>Lyngbya</taxon>
    </lineage>
</organism>
<evidence type="ECO:0000256" key="4">
    <source>
        <dbReference type="ARBA" id="ARBA00022827"/>
    </source>
</evidence>
<keyword evidence="3" id="KW-0285">Flavoprotein</keyword>
<dbReference type="InterPro" id="IPR006076">
    <property type="entry name" value="FAD-dep_OxRdtase"/>
</dbReference>
<dbReference type="Gene3D" id="3.50.50.60">
    <property type="entry name" value="FAD/NAD(P)-binding domain"/>
    <property type="match status" value="1"/>
</dbReference>
<comment type="cofactor">
    <cofactor evidence="1">
        <name>FAD</name>
        <dbReference type="ChEBI" id="CHEBI:57692"/>
    </cofactor>
</comment>
<dbReference type="AlphaFoldDB" id="A0A0C1YB63"/>
<dbReference type="GO" id="GO:0004368">
    <property type="term" value="F:glycerol-3-phosphate dehydrogenase (quinone) activity"/>
    <property type="evidence" value="ECO:0007669"/>
    <property type="project" value="UniProtKB-EC"/>
</dbReference>
<feature type="domain" description="Alpha-glycerophosphate oxidase C-terminal" evidence="7">
    <location>
        <begin position="408"/>
        <end position="530"/>
    </location>
</feature>
<reference evidence="8" key="1">
    <citation type="submission" date="2014-11" db="EMBL/GenBank/DDBJ databases">
        <authorList>
            <person name="Malar M.C."/>
            <person name="Sen D."/>
            <person name="Tripathy S."/>
        </authorList>
    </citation>
    <scope>NUCLEOTIDE SEQUENCE</scope>
    <source>
        <strain evidence="8">BDU141951</strain>
    </source>
</reference>
<comment type="caution">
    <text evidence="8">The sequence shown here is derived from an EMBL/GenBank/DDBJ whole genome shotgun (WGS) entry which is preliminary data.</text>
</comment>
<dbReference type="Gene3D" id="1.10.8.870">
    <property type="entry name" value="Alpha-glycerophosphate oxidase, cap domain"/>
    <property type="match status" value="1"/>
</dbReference>
<evidence type="ECO:0000256" key="5">
    <source>
        <dbReference type="ARBA" id="ARBA00023002"/>
    </source>
</evidence>
<evidence type="ECO:0000256" key="1">
    <source>
        <dbReference type="ARBA" id="ARBA00001974"/>
    </source>
</evidence>
<name>A0A0C1YB63_9CYAN</name>
<dbReference type="InterPro" id="IPR036188">
    <property type="entry name" value="FAD/NAD-bd_sf"/>
</dbReference>
<dbReference type="PANTHER" id="PTHR11985">
    <property type="entry name" value="GLYCEROL-3-PHOSPHATE DEHYDROGENASE"/>
    <property type="match status" value="1"/>
</dbReference>
<reference evidence="8" key="2">
    <citation type="journal article" date="2015" name="Genome Announc.">
        <title>Draft Genome Sequence of Filamentous Marine Cyanobacterium Lyngbya confervoides Strain BDU141951.</title>
        <authorList>
            <person name="Chandrababunaidu M.M."/>
            <person name="Sen D."/>
            <person name="Tripathy S."/>
        </authorList>
    </citation>
    <scope>NUCLEOTIDE SEQUENCE</scope>
    <source>
        <strain evidence="8">BDU141951</strain>
    </source>
</reference>
<dbReference type="Gene3D" id="3.30.9.10">
    <property type="entry name" value="D-Amino Acid Oxidase, subunit A, domain 2"/>
    <property type="match status" value="1"/>
</dbReference>
<proteinExistence type="inferred from homology"/>
<evidence type="ECO:0000259" key="6">
    <source>
        <dbReference type="Pfam" id="PF01266"/>
    </source>
</evidence>
<dbReference type="InterPro" id="IPR031656">
    <property type="entry name" value="DAO_C"/>
</dbReference>